<dbReference type="InterPro" id="IPR051218">
    <property type="entry name" value="Sec_MonoDiacylglyc_Lipase"/>
</dbReference>
<organism evidence="7 8">
    <name type="scientific">Fusarium zealandicum</name>
    <dbReference type="NCBI Taxonomy" id="1053134"/>
    <lineage>
        <taxon>Eukaryota</taxon>
        <taxon>Fungi</taxon>
        <taxon>Dikarya</taxon>
        <taxon>Ascomycota</taxon>
        <taxon>Pezizomycotina</taxon>
        <taxon>Sordariomycetes</taxon>
        <taxon>Hypocreomycetidae</taxon>
        <taxon>Hypocreales</taxon>
        <taxon>Nectriaceae</taxon>
        <taxon>Fusarium</taxon>
        <taxon>Fusarium staphyleae species complex</taxon>
    </lineage>
</organism>
<sequence>MRFLPLLSVVTLALASPLACVNCKPRENQPAAVDNQPRDEKPPVVENQAPGDEPVEDDSAVVNPQANLDTAVSATQQDLNNFRFYIQHGAAAYCNSEAPAGQKITCKDNGCPSVKATIAASFVGPKTGIGGYVSTDSTRKEIVISFRGSTNIRNWLTNVNFDQVACSLVAGCRVHDGFQDAWAEVASRATAAVTAARNANPSFRVIATGHSLGGAVATLAAANLRAAGVPIDIFTFGAPRLGNAALSTFISNQAGGEYRVTHGRDPVPRLPPLVFGYRHTSPEYWLSGGDSNKIDYALGDVRVCEGAANLFCNGGTLGLDIASHLRYFQDTSACTGSGVSWKRERDVRLVRRQATMSDEELEKKLNAYVEMDKDFVNKQTRAS</sequence>
<dbReference type="GO" id="GO:0006629">
    <property type="term" value="P:lipid metabolic process"/>
    <property type="evidence" value="ECO:0007669"/>
    <property type="project" value="InterPro"/>
</dbReference>
<comment type="caution">
    <text evidence="7">The sequence shown here is derived from an EMBL/GenBank/DDBJ whole genome shotgun (WGS) entry which is preliminary data.</text>
</comment>
<evidence type="ECO:0000313" key="8">
    <source>
        <dbReference type="Proteomes" id="UP000635477"/>
    </source>
</evidence>
<evidence type="ECO:0000256" key="1">
    <source>
        <dbReference type="ARBA" id="ARBA00043996"/>
    </source>
</evidence>
<dbReference type="OrthoDB" id="426718at2759"/>
<accession>A0A8H4XNS1</accession>
<proteinExistence type="inferred from homology"/>
<dbReference type="PANTHER" id="PTHR45856">
    <property type="entry name" value="ALPHA/BETA-HYDROLASES SUPERFAMILY PROTEIN"/>
    <property type="match status" value="1"/>
</dbReference>
<evidence type="ECO:0000259" key="6">
    <source>
        <dbReference type="Pfam" id="PF01764"/>
    </source>
</evidence>
<comment type="similarity">
    <text evidence="1">Belongs to the AB hydrolase superfamily. Lipase family. Class 3 subfamily.</text>
</comment>
<evidence type="ECO:0000313" key="7">
    <source>
        <dbReference type="EMBL" id="KAF4983036.1"/>
    </source>
</evidence>
<name>A0A8H4XNS1_9HYPO</name>
<keyword evidence="5" id="KW-0732">Signal</keyword>
<dbReference type="EMBL" id="JABEYC010000086">
    <property type="protein sequence ID" value="KAF4983036.1"/>
    <property type="molecule type" value="Genomic_DNA"/>
</dbReference>
<dbReference type="InterPro" id="IPR029058">
    <property type="entry name" value="AB_hydrolase_fold"/>
</dbReference>
<reference evidence="7" key="1">
    <citation type="journal article" date="2020" name="BMC Genomics">
        <title>Correction to: Identification and distribution of gene clusters required for synthesis of sphingolipid metabolism inhibitors in diverse species of the filamentous fungus Fusarium.</title>
        <authorList>
            <person name="Kim H.S."/>
            <person name="Lohmar J.M."/>
            <person name="Busman M."/>
            <person name="Brown D.W."/>
            <person name="Naumann T.A."/>
            <person name="Divon H.H."/>
            <person name="Lysoe E."/>
            <person name="Uhlig S."/>
            <person name="Proctor R.H."/>
        </authorList>
    </citation>
    <scope>NUCLEOTIDE SEQUENCE</scope>
    <source>
        <strain evidence="7">NRRL 22465</strain>
    </source>
</reference>
<dbReference type="Proteomes" id="UP000635477">
    <property type="component" value="Unassembled WGS sequence"/>
</dbReference>
<reference evidence="7" key="2">
    <citation type="submission" date="2020-05" db="EMBL/GenBank/DDBJ databases">
        <authorList>
            <person name="Kim H.-S."/>
            <person name="Proctor R.H."/>
            <person name="Brown D.W."/>
        </authorList>
    </citation>
    <scope>NUCLEOTIDE SEQUENCE</scope>
    <source>
        <strain evidence="7">NRRL 22465</strain>
    </source>
</reference>
<feature type="region of interest" description="Disordered" evidence="4">
    <location>
        <begin position="27"/>
        <end position="59"/>
    </location>
</feature>
<feature type="domain" description="Fungal lipase-type" evidence="6">
    <location>
        <begin position="143"/>
        <end position="274"/>
    </location>
</feature>
<evidence type="ECO:0000256" key="4">
    <source>
        <dbReference type="SAM" id="MobiDB-lite"/>
    </source>
</evidence>
<comment type="catalytic activity">
    <reaction evidence="2">
        <text>a diacylglycerol + H2O = a monoacylglycerol + a fatty acid + H(+)</text>
        <dbReference type="Rhea" id="RHEA:32731"/>
        <dbReference type="ChEBI" id="CHEBI:15377"/>
        <dbReference type="ChEBI" id="CHEBI:15378"/>
        <dbReference type="ChEBI" id="CHEBI:17408"/>
        <dbReference type="ChEBI" id="CHEBI:18035"/>
        <dbReference type="ChEBI" id="CHEBI:28868"/>
    </reaction>
</comment>
<gene>
    <name evidence="7" type="ORF">FZEAL_1461</name>
</gene>
<dbReference type="InterPro" id="IPR002921">
    <property type="entry name" value="Fungal_lipase-type"/>
</dbReference>
<evidence type="ECO:0000256" key="5">
    <source>
        <dbReference type="SAM" id="SignalP"/>
    </source>
</evidence>
<feature type="signal peptide" evidence="5">
    <location>
        <begin position="1"/>
        <end position="15"/>
    </location>
</feature>
<dbReference type="AlphaFoldDB" id="A0A8H4XNS1"/>
<evidence type="ECO:0000256" key="3">
    <source>
        <dbReference type="ARBA" id="ARBA00048461"/>
    </source>
</evidence>
<evidence type="ECO:0000256" key="2">
    <source>
        <dbReference type="ARBA" id="ARBA00047591"/>
    </source>
</evidence>
<comment type="catalytic activity">
    <reaction evidence="3">
        <text>a monoacylglycerol + H2O = glycerol + a fatty acid + H(+)</text>
        <dbReference type="Rhea" id="RHEA:15245"/>
        <dbReference type="ChEBI" id="CHEBI:15377"/>
        <dbReference type="ChEBI" id="CHEBI:15378"/>
        <dbReference type="ChEBI" id="CHEBI:17408"/>
        <dbReference type="ChEBI" id="CHEBI:17754"/>
        <dbReference type="ChEBI" id="CHEBI:28868"/>
    </reaction>
</comment>
<dbReference type="PANTHER" id="PTHR45856:SF11">
    <property type="entry name" value="FUNGAL LIPASE-LIKE DOMAIN-CONTAINING PROTEIN"/>
    <property type="match status" value="1"/>
</dbReference>
<dbReference type="SUPFAM" id="SSF53474">
    <property type="entry name" value="alpha/beta-Hydrolases"/>
    <property type="match status" value="1"/>
</dbReference>
<dbReference type="Gene3D" id="3.40.50.1820">
    <property type="entry name" value="alpha/beta hydrolase"/>
    <property type="match status" value="1"/>
</dbReference>
<dbReference type="CDD" id="cd00519">
    <property type="entry name" value="Lipase_3"/>
    <property type="match status" value="1"/>
</dbReference>
<dbReference type="Pfam" id="PF01764">
    <property type="entry name" value="Lipase_3"/>
    <property type="match status" value="1"/>
</dbReference>
<protein>
    <recommendedName>
        <fullName evidence="6">Fungal lipase-type domain-containing protein</fullName>
    </recommendedName>
</protein>
<feature type="chain" id="PRO_5034730188" description="Fungal lipase-type domain-containing protein" evidence="5">
    <location>
        <begin position="16"/>
        <end position="383"/>
    </location>
</feature>
<keyword evidence="8" id="KW-1185">Reference proteome</keyword>